<dbReference type="Gene3D" id="3.40.50.450">
    <property type="match status" value="1"/>
</dbReference>
<comment type="caution">
    <text evidence="6">The sequence shown here is derived from an EMBL/GenBank/DDBJ whole genome shotgun (WGS) entry which is preliminary data.</text>
</comment>
<dbReference type="InterPro" id="IPR037153">
    <property type="entry name" value="PpnN-like_sf"/>
</dbReference>
<dbReference type="Pfam" id="PF14793">
    <property type="entry name" value="DUF4478"/>
    <property type="match status" value="1"/>
</dbReference>
<evidence type="ECO:0000256" key="3">
    <source>
        <dbReference type="ARBA" id="ARBA00031983"/>
    </source>
</evidence>
<dbReference type="SUPFAM" id="SSF102405">
    <property type="entry name" value="MCP/YpsA-like"/>
    <property type="match status" value="1"/>
</dbReference>
<dbReference type="InterPro" id="IPR052341">
    <property type="entry name" value="LOG_family_nucleotidases"/>
</dbReference>
<proteinExistence type="predicted"/>
<gene>
    <name evidence="6" type="ORF">EV688_104125</name>
</gene>
<dbReference type="Proteomes" id="UP000294980">
    <property type="component" value="Unassembled WGS sequence"/>
</dbReference>
<dbReference type="NCBIfam" id="NF038390">
    <property type="entry name" value="Nsidase_PpnN"/>
    <property type="match status" value="1"/>
</dbReference>
<accession>A0A4R2KQW7</accession>
<evidence type="ECO:0000313" key="6">
    <source>
        <dbReference type="EMBL" id="TCO76671.1"/>
    </source>
</evidence>
<evidence type="ECO:0000256" key="1">
    <source>
        <dbReference type="ARBA" id="ARBA00000274"/>
    </source>
</evidence>
<reference evidence="6 7" key="1">
    <citation type="submission" date="2019-03" db="EMBL/GenBank/DDBJ databases">
        <title>Genomic Encyclopedia of Type Strains, Phase IV (KMG-IV): sequencing the most valuable type-strain genomes for metagenomic binning, comparative biology and taxonomic classification.</title>
        <authorList>
            <person name="Goeker M."/>
        </authorList>
    </citation>
    <scope>NUCLEOTIDE SEQUENCE [LARGE SCALE GENOMIC DNA]</scope>
    <source>
        <strain evidence="6 7">DSM 23344</strain>
    </source>
</reference>
<comment type="catalytic activity">
    <reaction evidence="1">
        <text>AMP + H2O = D-ribose 5-phosphate + adenine</text>
        <dbReference type="Rhea" id="RHEA:20129"/>
        <dbReference type="ChEBI" id="CHEBI:15377"/>
        <dbReference type="ChEBI" id="CHEBI:16708"/>
        <dbReference type="ChEBI" id="CHEBI:78346"/>
        <dbReference type="ChEBI" id="CHEBI:456215"/>
        <dbReference type="EC" id="3.2.2.4"/>
    </reaction>
</comment>
<sequence>MTISTEPRPDTIAHASVRPLQSLDLLSQQEMASLASANRDLHELFRRCALAVLNTGGHTDDARAVYQRYRDFDLRVVAESRGLKIEVMHAPAEAFVDGRMIVGIRNHLFAALRDIVFTQHKIENQLAFDLHSSAGITDAVFRILRNANIVRSDVPPKLVVCWGGHAISREEYDFTKQVGYQLGLRGLDIATGCGPGAMKGPMKGAAIGHAKQNTRDSRYVGITEPGIIAAESPNPIVNELVILPDIEKRLEAFVRLAHGIIVFPGGVGTAEEILFLLGVKLHPANAGMPLPLFFLAPACSAGYFEEIDDFLRSTLGDDIAGHYEIIIGDPKTAARRMKEQVKEVRRHRVKRKEAFSFNWDLVIPEPLQQPFMPTHDNMAQLRLESSLPTHDLVRALRCAFSGIVAGNVKDFGVQAVEAHGPFQLHGDPDIGERLNRLLASFVAQGRMKLDADSYTPCFELRQSPAGD</sequence>
<keyword evidence="7" id="KW-1185">Reference proteome</keyword>
<dbReference type="RefSeq" id="WP_117314945.1">
    <property type="nucleotide sequence ID" value="NZ_QQSW01000002.1"/>
</dbReference>
<evidence type="ECO:0000313" key="7">
    <source>
        <dbReference type="Proteomes" id="UP000294980"/>
    </source>
</evidence>
<dbReference type="Pfam" id="PF03641">
    <property type="entry name" value="Lysine_decarbox"/>
    <property type="match status" value="1"/>
</dbReference>
<dbReference type="InterPro" id="IPR021826">
    <property type="entry name" value="PpnN_C"/>
</dbReference>
<feature type="domain" description="Pyrimidine/purine nucleotide 5'-monophosphate nucleosidase N-terminal" evidence="5">
    <location>
        <begin position="16"/>
        <end position="122"/>
    </location>
</feature>
<dbReference type="InterPro" id="IPR027820">
    <property type="entry name" value="PpnN_N"/>
</dbReference>
<dbReference type="OrthoDB" id="9801098at2"/>
<dbReference type="GO" id="GO:0005829">
    <property type="term" value="C:cytosol"/>
    <property type="evidence" value="ECO:0007669"/>
    <property type="project" value="TreeGrafter"/>
</dbReference>
<evidence type="ECO:0000256" key="2">
    <source>
        <dbReference type="ARBA" id="ARBA00011985"/>
    </source>
</evidence>
<feature type="domain" description="Pyrimidine/purine nucleotide 5'-monophosphate nucleosidase C-terminal" evidence="4">
    <location>
        <begin position="341"/>
        <end position="460"/>
    </location>
</feature>
<dbReference type="EMBL" id="SLWX01000004">
    <property type="protein sequence ID" value="TCO76671.1"/>
    <property type="molecule type" value="Genomic_DNA"/>
</dbReference>
<dbReference type="PANTHER" id="PTHR43393">
    <property type="entry name" value="CYTOKININ RIBOSIDE 5'-MONOPHOSPHATE PHOSPHORIBOHYDROLASE"/>
    <property type="match status" value="1"/>
</dbReference>
<dbReference type="InterPro" id="IPR049788">
    <property type="entry name" value="PpnN"/>
</dbReference>
<organism evidence="6 7">
    <name type="scientific">Chromatocurvus halotolerans</name>
    <dbReference type="NCBI Taxonomy" id="1132028"/>
    <lineage>
        <taxon>Bacteria</taxon>
        <taxon>Pseudomonadati</taxon>
        <taxon>Pseudomonadota</taxon>
        <taxon>Gammaproteobacteria</taxon>
        <taxon>Cellvibrionales</taxon>
        <taxon>Halieaceae</taxon>
        <taxon>Chromatocurvus</taxon>
    </lineage>
</organism>
<dbReference type="GO" id="GO:0008714">
    <property type="term" value="F:AMP nucleosidase activity"/>
    <property type="evidence" value="ECO:0007669"/>
    <property type="project" value="UniProtKB-EC"/>
</dbReference>
<name>A0A4R2KQW7_9GAMM</name>
<dbReference type="InterPro" id="IPR031100">
    <property type="entry name" value="LOG_fam"/>
</dbReference>
<protein>
    <recommendedName>
        <fullName evidence="3">AMP nucleosidase</fullName>
        <ecNumber evidence="2">3.2.2.4</ecNumber>
    </recommendedName>
    <alternativeName>
        <fullName evidence="3">AMP nucleosidase</fullName>
    </alternativeName>
</protein>
<dbReference type="AlphaFoldDB" id="A0A4R2KQW7"/>
<dbReference type="PANTHER" id="PTHR43393:SF1">
    <property type="entry name" value="PYRIMIDINE_PURINE NUCLEOTIDE 5'-MONOPHOSPHATE NUCLEOSIDASE"/>
    <property type="match status" value="1"/>
</dbReference>
<evidence type="ECO:0000259" key="5">
    <source>
        <dbReference type="Pfam" id="PF14793"/>
    </source>
</evidence>
<dbReference type="EC" id="3.2.2.4" evidence="2"/>
<dbReference type="Pfam" id="PF11892">
    <property type="entry name" value="PpnN_C"/>
    <property type="match status" value="1"/>
</dbReference>
<dbReference type="Gene3D" id="3.30.1850.10">
    <property type="entry name" value="MoCo carrier protein-like"/>
    <property type="match status" value="1"/>
</dbReference>
<evidence type="ECO:0000259" key="4">
    <source>
        <dbReference type="Pfam" id="PF11892"/>
    </source>
</evidence>